<dbReference type="InterPro" id="IPR012334">
    <property type="entry name" value="Pectin_lyas_fold"/>
</dbReference>
<dbReference type="SMART" id="SM00912">
    <property type="entry name" value="Haemagg_act"/>
    <property type="match status" value="1"/>
</dbReference>
<evidence type="ECO:0000256" key="1">
    <source>
        <dbReference type="SAM" id="MobiDB-lite"/>
    </source>
</evidence>
<protein>
    <submittedName>
        <fullName evidence="4">Filamentous hemagglutinin</fullName>
    </submittedName>
</protein>
<dbReference type="Pfam" id="PF05860">
    <property type="entry name" value="TPS"/>
    <property type="match status" value="1"/>
</dbReference>
<feature type="region of interest" description="Disordered" evidence="1">
    <location>
        <begin position="2191"/>
        <end position="2212"/>
    </location>
</feature>
<dbReference type="InterPro" id="IPR006915">
    <property type="entry name" value="DUF637_hemagglutn_put"/>
</dbReference>
<keyword evidence="5" id="KW-1185">Reference proteome</keyword>
<proteinExistence type="predicted"/>
<dbReference type="Pfam" id="PF04830">
    <property type="entry name" value="DUF637"/>
    <property type="match status" value="1"/>
</dbReference>
<dbReference type="GO" id="GO:0003824">
    <property type="term" value="F:catalytic activity"/>
    <property type="evidence" value="ECO:0007669"/>
    <property type="project" value="UniProtKB-ARBA"/>
</dbReference>
<dbReference type="Proteomes" id="UP000243950">
    <property type="component" value="Unassembled WGS sequence"/>
</dbReference>
<reference evidence="5" key="1">
    <citation type="submission" date="2016-10" db="EMBL/GenBank/DDBJ databases">
        <authorList>
            <person name="Varghese N."/>
            <person name="Submissions S."/>
        </authorList>
    </citation>
    <scope>NUCLEOTIDE SEQUENCE [LARGE SCALE GENOMIC DNA]</scope>
    <source>
        <strain evidence="5">JCM 2783</strain>
    </source>
</reference>
<dbReference type="NCBIfam" id="TIGR01731">
    <property type="entry name" value="fil_hemag_20aa"/>
    <property type="match status" value="11"/>
</dbReference>
<dbReference type="Pfam" id="PF13332">
    <property type="entry name" value="Fil_haemagg_2"/>
    <property type="match status" value="4"/>
</dbReference>
<feature type="chain" id="PRO_5017344767" evidence="2">
    <location>
        <begin position="29"/>
        <end position="2310"/>
    </location>
</feature>
<evidence type="ECO:0000313" key="4">
    <source>
        <dbReference type="EMBL" id="SFE30733.1"/>
    </source>
</evidence>
<dbReference type="Gene3D" id="2.160.20.10">
    <property type="entry name" value="Single-stranded right-handed beta-helix, Pectin lyase-like"/>
    <property type="match status" value="1"/>
</dbReference>
<feature type="domain" description="Filamentous haemagglutinin FhaB/tRNA nuclease CdiA-like TPS" evidence="3">
    <location>
        <begin position="47"/>
        <end position="168"/>
    </location>
</feature>
<organism evidence="4 5">
    <name type="scientific">Pseudomonas straminea</name>
    <dbReference type="NCBI Taxonomy" id="47882"/>
    <lineage>
        <taxon>Bacteria</taxon>
        <taxon>Pseudomonadati</taxon>
        <taxon>Pseudomonadota</taxon>
        <taxon>Gammaproteobacteria</taxon>
        <taxon>Pseudomonadales</taxon>
        <taxon>Pseudomonadaceae</taxon>
        <taxon>Phytopseudomonas</taxon>
    </lineage>
</organism>
<sequence>MDVRSPFFQNIALIVAGVMFLNPIVASAAQLTVDAQAGGNTTIGQAQNGVPVVNIATPNGSGLSHNKFTDYNVGQQGLILNNGAQAFVKSQQGGYINGNPNLKGGAAGVILNEVTGSNRSQLKGYTEVAGSRAHVIVANPHGITCDGCGFINTPRATLTTGAPVVDNGRLQRFDVNGGDIAIEGAGLNASNVDQFDLITRSAQINAEIHAKRLNVIAGRNEVDVATLQATAKADDGSSQPQLAIDSSALGGMYAGAIRLVGTEAGVGVKLAGDMAASAGDIQIDANGQLTTNRMAASNDVTLVAKGVELNADTYAGRNATVTSPGTVQVKESLAAGQRVAVQAAQLDNTGIIEAGVRADGSVSSAGHLQLDGGSVRNAGKLTSHGSLSTDLQKLDNQGAAITAAGNTTLKAEQLDNRNGEIVAQGSLTLDNQKVDNKQGRAVAGQALAIKAESADNSAGTVAAGGAIEVEVAERLDNASGLIEAGSQVTVKAQEVDNRSGQIRALGNAGASQFEVADKLNNDGGKIEVGNAGLAIESGSLINQGGLIRHLGSQNLGMTMEQLGQAGGRIETNAQLDLQADEWVNTTELQAGRISLDIGELTQKTGAALLSRDSIVAKGDTWQNDGRIETNGNLSLELAGDYKGNGTLIAQGNLGFSAASADMGTNAKVLAGGTSNLSTLGAWVARGQMTAGSWLTLAAQSLKNYGTIGAGNQLSLKAADIRSEDGFLFSGASMLLVADRFTNQRGDVYSVGDLQFVANEQGDAPTSFSNLSGVVESEGNIAILAKQITNAHEVENLVVSRKVAALFYAPDCTDCSGNKENVRYRLKQIDRTQAVSDVRTASLLAGGNLTLDGQDIHNRFSMLAANGAVRIKGDTFTSVGAETGEYVSEGRATSEREKSQSWIHRAVSGFNARNWPTGSANVEADLNSILTQVLKGSFEHFSTTYTPDAVQAYGAIVQAGSDVSIEARQIGNASIRPSFNFVNGGTRVDTSTPGTDIATSITLNPQLPPDLQQKAVDPLALPGFSLPAGQNGLFSLSNNPGHPYLIETNPAFANLGRFLNSDYMLGLLGYDPDEMQRRLGDGFYEQRLVRDAVRARTGQRFLAGLDSDEAQFKYLMDNAIASKEALQLSVGIGLSAEQVAALTHDIVWMEEREVSGQKVLVPVVYLAQAEGRLAPGGALIQGRDVALISGSNLVNSGTLRATQNLTLTAQQNIANSGLMHADGRLSLLAGESIRNSQGGILKGQDVSLVAVAGDVVNERTVSTHHSTTRNTDRQQSFVDSAARIEAGNDLQMSAGNDIRNIGGAISAGRDASLEAGNDLILGSAEAENRQNKWDRKGHSYQNSITQYGSDVQVGRDLEASAGRDLLVVGSTVKAGGNIDLDAGGDMTITSAADESHSDYYRKSGGKKVVSQEDHVKQVASVIEAGGNLNAQAGGNLVLASSHLKAGNEAYLYAGEQLALIANQNTDYSLYDKKKKGGWGSKETQRDETTTVRNIGSTITTGGNLSLISEGDQLYQKARLESGNNLTLDSGGAITFEAVKDLDQESHEKSSNSVVWTSTKGKGSTDETLYQSQLVAKGDLVIKAVDGLNIDVKEVNQQSVSQTIDAMVKADPDLAWLQEMEQRGDVDWRQVKEIHDSFKYSHSGLGGAAMMVIAIVVAYFTAGAASGLVASAAGAGGAGAGAAAGAAAAGTAAGTAAAGTAAASTSIWAAATATTAAGWANVAATAVISSAAGNAAVSTINNRGNLGAVFKDVTSSDSLKGYATSAITAGFTSGVLDSAYGVTGDNVNKVTKGFDLSKANDLAKFGSYLGAQGAVQAVAQTAIQGGSLGGNLQTALTAQMQHLLQAGVFHSVGDFAENRNWAEGSPEKIALHAVMGGLLSEATGGDFKTGALAGGANELLVEQLAGAIKGDKGLELMVSQLIGVAAATATGGDPAKAAELAKNATAYNRQLHSAEAKLLDELAQRDPERARAWDAAACALVSCAAGIPPSDPNYEFLTALQTEGAQYPELQVSLQESGLFSYSIAERFTDTVSSRGEELYYTGAAGSVIGGAGGAIVSGVGGATSCGVTLGLGCAIGVAGFAGSVSQYSDGWDRIGSGYTSTEGQKVIDSFRPGTHPGDVSLAENVGDFVASSAADLVLQRVGGKFVDRIAKSIDGKLSAPKTDSGVAGDGAKGAGGVVDDVAVVRPTPKQSEIDVGTDLGQGARPQVSYKNGQEVPYGTSGSVRPDWCIGSVCSVEVKNYNIATNQQGLISNVSKQALQRAENLPQGMQQQVVIDIRGQAVTDAQKNAVIKGIVQKSNGALGPTDIRFKAE</sequence>
<evidence type="ECO:0000259" key="3">
    <source>
        <dbReference type="SMART" id="SM00912"/>
    </source>
</evidence>
<dbReference type="InterPro" id="IPR011050">
    <property type="entry name" value="Pectin_lyase_fold/virulence"/>
</dbReference>
<evidence type="ECO:0000313" key="5">
    <source>
        <dbReference type="Proteomes" id="UP000243950"/>
    </source>
</evidence>
<accession>A0A1I1ZJK6</accession>
<evidence type="ECO:0000256" key="2">
    <source>
        <dbReference type="SAM" id="SignalP"/>
    </source>
</evidence>
<dbReference type="RefSeq" id="WP_093507524.1">
    <property type="nucleotide sequence ID" value="NZ_BSSG01000015.1"/>
</dbReference>
<dbReference type="InterPro" id="IPR025157">
    <property type="entry name" value="Hemagglutinin_rpt"/>
</dbReference>
<dbReference type="EMBL" id="FOMO01000015">
    <property type="protein sequence ID" value="SFE30733.1"/>
    <property type="molecule type" value="Genomic_DNA"/>
</dbReference>
<keyword evidence="2" id="KW-0732">Signal</keyword>
<dbReference type="InterPro" id="IPR008638">
    <property type="entry name" value="FhaB/CdiA-like_TPS"/>
</dbReference>
<dbReference type="InterPro" id="IPR010069">
    <property type="entry name" value="CdiA_FHA1_rpt"/>
</dbReference>
<dbReference type="SUPFAM" id="SSF51126">
    <property type="entry name" value="Pectin lyase-like"/>
    <property type="match status" value="1"/>
</dbReference>
<feature type="signal peptide" evidence="2">
    <location>
        <begin position="1"/>
        <end position="28"/>
    </location>
</feature>
<gene>
    <name evidence="4" type="ORF">SAMN05216372_1153</name>
</gene>
<name>A0A1I1ZJK6_PSEOC</name>
<dbReference type="NCBIfam" id="TIGR01901">
    <property type="entry name" value="adhes_NPXG"/>
    <property type="match status" value="1"/>
</dbReference>